<dbReference type="eggNOG" id="COG0526">
    <property type="taxonomic scope" value="Bacteria"/>
</dbReference>
<reference evidence="1 2" key="1">
    <citation type="journal article" date="2013" name="Genome Announc.">
        <title>Draft Genome Sequence of a Hexachlorocyclohexane-Degrading Bacterium, Sphingobium baderi Strain LL03T.</title>
        <authorList>
            <person name="Kaur J."/>
            <person name="Verma H."/>
            <person name="Tripathi C."/>
            <person name="Khurana J.P."/>
            <person name="Lal R."/>
        </authorList>
    </citation>
    <scope>NUCLEOTIDE SEQUENCE [LARGE SCALE GENOMIC DNA]</scope>
    <source>
        <strain evidence="1 2">LL03</strain>
    </source>
</reference>
<dbReference type="InterPro" id="IPR036249">
    <property type="entry name" value="Thioredoxin-like_sf"/>
</dbReference>
<name>T0G1D2_9SPHN</name>
<sequence>MTVLTTPSRLTPDQISGAVAAAQSYADYAADMPLNRDALNANYDAVALTSEDLAAIGTIRQPLRLFAIVEEWCPDVIANLPIFARISEANPAVSLHVLYRPDHRPIADAYPGPVTNRSHIPTYVLFDAQDRELGVLIERPAAITEIVKPFAEGVQAEIASRFPGVDRADLPPEFLASITARALELRDEHRDLERAGVVEWLVASASAET</sequence>
<dbReference type="Proteomes" id="UP000015524">
    <property type="component" value="Unassembled WGS sequence"/>
</dbReference>
<evidence type="ECO:0000313" key="1">
    <source>
        <dbReference type="EMBL" id="EQA97485.1"/>
    </source>
</evidence>
<dbReference type="SUPFAM" id="SSF52833">
    <property type="entry name" value="Thioredoxin-like"/>
    <property type="match status" value="1"/>
</dbReference>
<gene>
    <name evidence="1" type="ORF">L485_21725</name>
</gene>
<dbReference type="AlphaFoldDB" id="T0G1D2"/>
<protein>
    <recommendedName>
        <fullName evidence="3">Thioredoxin family protein</fullName>
    </recommendedName>
</protein>
<dbReference type="PATRIC" id="fig|1114964.3.peg.4254"/>
<organism evidence="1 2">
    <name type="scientific">Sphingobium baderi LL03</name>
    <dbReference type="NCBI Taxonomy" id="1114964"/>
    <lineage>
        <taxon>Bacteria</taxon>
        <taxon>Pseudomonadati</taxon>
        <taxon>Pseudomonadota</taxon>
        <taxon>Alphaproteobacteria</taxon>
        <taxon>Sphingomonadales</taxon>
        <taxon>Sphingomonadaceae</taxon>
        <taxon>Sphingobium</taxon>
    </lineage>
</organism>
<accession>T0G1D2</accession>
<comment type="caution">
    <text evidence="1">The sequence shown here is derived from an EMBL/GenBank/DDBJ whole genome shotgun (WGS) entry which is preliminary data.</text>
</comment>
<dbReference type="EMBL" id="ATIB01000087">
    <property type="protein sequence ID" value="EQA97485.1"/>
    <property type="molecule type" value="Genomic_DNA"/>
</dbReference>
<dbReference type="OrthoDB" id="6120799at2"/>
<keyword evidence="2" id="KW-1185">Reference proteome</keyword>
<evidence type="ECO:0008006" key="3">
    <source>
        <dbReference type="Google" id="ProtNLM"/>
    </source>
</evidence>
<dbReference type="RefSeq" id="WP_021246870.1">
    <property type="nucleotide sequence ID" value="NZ_ATIB01000087.1"/>
</dbReference>
<dbReference type="Gene3D" id="3.40.30.10">
    <property type="entry name" value="Glutaredoxin"/>
    <property type="match status" value="1"/>
</dbReference>
<dbReference type="Pfam" id="PF14595">
    <property type="entry name" value="Thioredoxin_9"/>
    <property type="match status" value="1"/>
</dbReference>
<evidence type="ECO:0000313" key="2">
    <source>
        <dbReference type="Proteomes" id="UP000015524"/>
    </source>
</evidence>
<proteinExistence type="predicted"/>